<dbReference type="PANTHER" id="PTHR11895">
    <property type="entry name" value="TRANSAMIDASE"/>
    <property type="match status" value="1"/>
</dbReference>
<dbReference type="InterPro" id="IPR036928">
    <property type="entry name" value="AS_sf"/>
</dbReference>
<organism evidence="9 10">
    <name type="scientific">Raineya orbicola</name>
    <dbReference type="NCBI Taxonomy" id="2016530"/>
    <lineage>
        <taxon>Bacteria</taxon>
        <taxon>Pseudomonadati</taxon>
        <taxon>Bacteroidota</taxon>
        <taxon>Cytophagia</taxon>
        <taxon>Cytophagales</taxon>
        <taxon>Raineyaceae</taxon>
        <taxon>Raineya</taxon>
    </lineage>
</organism>
<dbReference type="NCBIfam" id="TIGR00132">
    <property type="entry name" value="gatA"/>
    <property type="match status" value="1"/>
</dbReference>
<feature type="active site" description="Charge relay system" evidence="7">
    <location>
        <position position="167"/>
    </location>
</feature>
<feature type="active site" description="Acyl-ester intermediate" evidence="7">
    <location>
        <position position="191"/>
    </location>
</feature>
<dbReference type="GO" id="GO:0030956">
    <property type="term" value="C:glutamyl-tRNA(Gln) amidotransferase complex"/>
    <property type="evidence" value="ECO:0007669"/>
    <property type="project" value="InterPro"/>
</dbReference>
<keyword evidence="6 7" id="KW-0648">Protein biosynthesis</keyword>
<dbReference type="HAMAP" id="MF_00120">
    <property type="entry name" value="GatA"/>
    <property type="match status" value="1"/>
</dbReference>
<evidence type="ECO:0000313" key="10">
    <source>
        <dbReference type="Proteomes" id="UP000233387"/>
    </source>
</evidence>
<dbReference type="GO" id="GO:0006412">
    <property type="term" value="P:translation"/>
    <property type="evidence" value="ECO:0007669"/>
    <property type="project" value="UniProtKB-UniRule"/>
</dbReference>
<evidence type="ECO:0000256" key="7">
    <source>
        <dbReference type="HAMAP-Rule" id="MF_00120"/>
    </source>
</evidence>
<accession>A0A2N3IF35</accession>
<dbReference type="EMBL" id="NKXO01000021">
    <property type="protein sequence ID" value="PKQ68926.1"/>
    <property type="molecule type" value="Genomic_DNA"/>
</dbReference>
<evidence type="ECO:0000256" key="2">
    <source>
        <dbReference type="ARBA" id="ARBA00014428"/>
    </source>
</evidence>
<evidence type="ECO:0000256" key="3">
    <source>
        <dbReference type="ARBA" id="ARBA00022598"/>
    </source>
</evidence>
<keyword evidence="10" id="KW-1185">Reference proteome</keyword>
<dbReference type="SUPFAM" id="SSF75304">
    <property type="entry name" value="Amidase signature (AS) enzymes"/>
    <property type="match status" value="1"/>
</dbReference>
<dbReference type="GO" id="GO:0050567">
    <property type="term" value="F:glutaminyl-tRNA synthase (glutamine-hydrolyzing) activity"/>
    <property type="evidence" value="ECO:0007669"/>
    <property type="project" value="UniProtKB-UniRule"/>
</dbReference>
<dbReference type="InterPro" id="IPR004412">
    <property type="entry name" value="GatA"/>
</dbReference>
<keyword evidence="4 7" id="KW-0547">Nucleotide-binding</keyword>
<dbReference type="AlphaFoldDB" id="A0A2N3IF35"/>
<evidence type="ECO:0000256" key="4">
    <source>
        <dbReference type="ARBA" id="ARBA00022741"/>
    </source>
</evidence>
<dbReference type="GO" id="GO:0005524">
    <property type="term" value="F:ATP binding"/>
    <property type="evidence" value="ECO:0007669"/>
    <property type="project" value="UniProtKB-KW"/>
</dbReference>
<evidence type="ECO:0000313" key="9">
    <source>
        <dbReference type="EMBL" id="PKQ68926.1"/>
    </source>
</evidence>
<dbReference type="Gene3D" id="3.90.1300.10">
    <property type="entry name" value="Amidase signature (AS) domain"/>
    <property type="match status" value="1"/>
</dbReference>
<evidence type="ECO:0000256" key="1">
    <source>
        <dbReference type="ARBA" id="ARBA00011123"/>
    </source>
</evidence>
<keyword evidence="3 7" id="KW-0436">Ligase</keyword>
<evidence type="ECO:0000256" key="5">
    <source>
        <dbReference type="ARBA" id="ARBA00022840"/>
    </source>
</evidence>
<comment type="subunit">
    <text evidence="1 7">Heterotrimer of A, B and C subunits.</text>
</comment>
<dbReference type="GO" id="GO:0016740">
    <property type="term" value="F:transferase activity"/>
    <property type="evidence" value="ECO:0007669"/>
    <property type="project" value="UniProtKB-KW"/>
</dbReference>
<keyword evidence="5 7" id="KW-0067">ATP-binding</keyword>
<keyword evidence="9" id="KW-0808">Transferase</keyword>
<dbReference type="InterPro" id="IPR000120">
    <property type="entry name" value="Amidase"/>
</dbReference>
<name>A0A2N3IF35_9BACT</name>
<dbReference type="RefSeq" id="WP_243390560.1">
    <property type="nucleotide sequence ID" value="NZ_NKXO01000021.1"/>
</dbReference>
<dbReference type="PANTHER" id="PTHR11895:SF151">
    <property type="entry name" value="GLUTAMYL-TRNA(GLN) AMIDOTRANSFERASE SUBUNIT A"/>
    <property type="match status" value="1"/>
</dbReference>
<dbReference type="EC" id="6.3.5.7" evidence="7"/>
<feature type="active site" description="Charge relay system" evidence="7">
    <location>
        <position position="92"/>
    </location>
</feature>
<dbReference type="Proteomes" id="UP000233387">
    <property type="component" value="Unassembled WGS sequence"/>
</dbReference>
<gene>
    <name evidence="7" type="primary">gatA</name>
    <name evidence="9" type="ORF">Rain11_1459</name>
</gene>
<proteinExistence type="inferred from homology"/>
<comment type="function">
    <text evidence="7">Allows the formation of correctly charged Gln-tRNA(Gln) through the transamidation of misacylated Glu-tRNA(Gln) in organisms which lack glutaminyl-tRNA synthetase. The reaction takes place in the presence of glutamine and ATP through an activated gamma-phospho-Glu-tRNA(Gln).</text>
</comment>
<evidence type="ECO:0000256" key="6">
    <source>
        <dbReference type="ARBA" id="ARBA00022917"/>
    </source>
</evidence>
<sequence length="491" mass="53781">MLAIIIFASCKNQTALKNYSTYSEIRQDLEAGKISCLDLVNAHLEQITARNTELNVFLSVYNQEAQEKAKTIDEKIKAGKAGKLAGLVVGLKDVISYANHPLQASSKILNGFIAQFSATVVERLLAEDAIIIGRQNCDEFAMGSTNENSAFGITRNAANPNHVPGGSSGASAVAVQANMCQVSLGSDTGGSVRQPAAFCGVYGLKPTYGRISRYGLIAYASSFDCIGIFGKSIDDVALVLEVIAGVDNYDSTASHTPVPAYTQNLQLNEKVKVAYLRESLESEAIQPEIRKAMQEKITFLQKEGHIVEAIDFPLLEYILPTYYILTTAEASSNLSRYDGVRYGFRSEKVEDLDSLYKKTRSEGFGKDVQRRIMLGTFVLSANYYDAYYTKAQKVRRIIKEATDKIFEKFDFWLMPAAPTTAFPIGNFASDPLQMFLADVFTVQANVVGIPGLAVPCGVDKKGLPVGLQILAHHFKEEKLLTFGKYLALHSC</sequence>
<dbReference type="Pfam" id="PF01425">
    <property type="entry name" value="Amidase"/>
    <property type="match status" value="1"/>
</dbReference>
<comment type="similarity">
    <text evidence="7">Belongs to the amidase family. GatA subfamily.</text>
</comment>
<dbReference type="InterPro" id="IPR023631">
    <property type="entry name" value="Amidase_dom"/>
</dbReference>
<comment type="catalytic activity">
    <reaction evidence="7">
        <text>L-glutamyl-tRNA(Gln) + L-glutamine + ATP + H2O = L-glutaminyl-tRNA(Gln) + L-glutamate + ADP + phosphate + H(+)</text>
        <dbReference type="Rhea" id="RHEA:17521"/>
        <dbReference type="Rhea" id="RHEA-COMP:9681"/>
        <dbReference type="Rhea" id="RHEA-COMP:9684"/>
        <dbReference type="ChEBI" id="CHEBI:15377"/>
        <dbReference type="ChEBI" id="CHEBI:15378"/>
        <dbReference type="ChEBI" id="CHEBI:29985"/>
        <dbReference type="ChEBI" id="CHEBI:30616"/>
        <dbReference type="ChEBI" id="CHEBI:43474"/>
        <dbReference type="ChEBI" id="CHEBI:58359"/>
        <dbReference type="ChEBI" id="CHEBI:78520"/>
        <dbReference type="ChEBI" id="CHEBI:78521"/>
        <dbReference type="ChEBI" id="CHEBI:456216"/>
        <dbReference type="EC" id="6.3.5.7"/>
    </reaction>
</comment>
<feature type="domain" description="Amidase" evidence="8">
    <location>
        <begin position="38"/>
        <end position="480"/>
    </location>
</feature>
<reference evidence="9 10" key="1">
    <citation type="submission" date="2017-06" db="EMBL/GenBank/DDBJ databases">
        <title>Raineya orbicola gen. nov., sp. nov. a slightly thermophilic bacterium of the phylum Bacteroidetes and the description of Raineyaceae fam. nov.</title>
        <authorList>
            <person name="Albuquerque L."/>
            <person name="Polonia A.R.M."/>
            <person name="Barroso C."/>
            <person name="Froufe H.J.C."/>
            <person name="Lage O."/>
            <person name="Lobo-Da-Cunha A."/>
            <person name="Egas C."/>
            <person name="Da Costa M.S."/>
        </authorList>
    </citation>
    <scope>NUCLEOTIDE SEQUENCE [LARGE SCALE GENOMIC DNA]</scope>
    <source>
        <strain evidence="9 10">SPSPC-11</strain>
    </source>
</reference>
<comment type="caution">
    <text evidence="9">The sequence shown here is derived from an EMBL/GenBank/DDBJ whole genome shotgun (WGS) entry which is preliminary data.</text>
</comment>
<evidence type="ECO:0000259" key="8">
    <source>
        <dbReference type="Pfam" id="PF01425"/>
    </source>
</evidence>
<protein>
    <recommendedName>
        <fullName evidence="2 7">Glutamyl-tRNA(Gln) amidotransferase subunit A</fullName>
        <shortName evidence="7">Glu-ADT subunit A</shortName>
        <ecNumber evidence="7">6.3.5.7</ecNumber>
    </recommendedName>
</protein>